<comment type="caution">
    <text evidence="2">The sequence shown here is derived from an EMBL/GenBank/DDBJ whole genome shotgun (WGS) entry which is preliminary data.</text>
</comment>
<evidence type="ECO:0000259" key="1">
    <source>
        <dbReference type="PROSITE" id="PS51725"/>
    </source>
</evidence>
<organism evidence="2 3">
    <name type="scientific">Halioglobus japonicus</name>
    <dbReference type="NCBI Taxonomy" id="930805"/>
    <lineage>
        <taxon>Bacteria</taxon>
        <taxon>Pseudomonadati</taxon>
        <taxon>Pseudomonadota</taxon>
        <taxon>Gammaproteobacteria</taxon>
        <taxon>Cellvibrionales</taxon>
        <taxon>Halieaceae</taxon>
        <taxon>Halioglobus</taxon>
    </lineage>
</organism>
<dbReference type="GO" id="GO:0004497">
    <property type="term" value="F:monooxygenase activity"/>
    <property type="evidence" value="ECO:0007669"/>
    <property type="project" value="UniProtKB-KW"/>
</dbReference>
<dbReference type="PROSITE" id="PS51725">
    <property type="entry name" value="ABM"/>
    <property type="match status" value="1"/>
</dbReference>
<dbReference type="Pfam" id="PF03992">
    <property type="entry name" value="ABM"/>
    <property type="match status" value="1"/>
</dbReference>
<dbReference type="InterPro" id="IPR007138">
    <property type="entry name" value="ABM_dom"/>
</dbReference>
<dbReference type="AlphaFoldDB" id="A0AAP8MH53"/>
<keyword evidence="3" id="KW-1185">Reference proteome</keyword>
<proteinExistence type="predicted"/>
<protein>
    <submittedName>
        <fullName evidence="2">Antibiotic biosynthesis monooxygenase</fullName>
    </submittedName>
</protein>
<evidence type="ECO:0000313" key="2">
    <source>
        <dbReference type="EMBL" id="PLW87702.1"/>
    </source>
</evidence>
<feature type="domain" description="ABM" evidence="1">
    <location>
        <begin position="3"/>
        <end position="92"/>
    </location>
</feature>
<evidence type="ECO:0000313" key="3">
    <source>
        <dbReference type="Proteomes" id="UP000235162"/>
    </source>
</evidence>
<sequence>MAIGLLATITVQEGKNAEFEQAFMELTAQVRANEPGNVFYALNRSTSNPQVYKVMEQYASPEALDAHSKSEHFQAANQKLAGLVAAAPEIEILDAITG</sequence>
<keyword evidence="2" id="KW-0560">Oxidoreductase</keyword>
<gene>
    <name evidence="2" type="ORF">C0029_03760</name>
</gene>
<name>A0AAP8MH53_9GAMM</name>
<dbReference type="EMBL" id="PKUR01000001">
    <property type="protein sequence ID" value="PLW87702.1"/>
    <property type="molecule type" value="Genomic_DNA"/>
</dbReference>
<dbReference type="InterPro" id="IPR011008">
    <property type="entry name" value="Dimeric_a/b-barrel"/>
</dbReference>
<reference evidence="2 3" key="1">
    <citation type="submission" date="2018-01" db="EMBL/GenBank/DDBJ databases">
        <title>The draft genome sequence of Halioglobus japonicus S1-36.</title>
        <authorList>
            <person name="Du Z.-J."/>
            <person name="Shi M.-J."/>
        </authorList>
    </citation>
    <scope>NUCLEOTIDE SEQUENCE [LARGE SCALE GENOMIC DNA]</scope>
    <source>
        <strain evidence="2 3">S1-36</strain>
    </source>
</reference>
<keyword evidence="2" id="KW-0503">Monooxygenase</keyword>
<dbReference type="Proteomes" id="UP000235162">
    <property type="component" value="Unassembled WGS sequence"/>
</dbReference>
<dbReference type="InterPro" id="IPR050744">
    <property type="entry name" value="AI-2_Isomerase_LsrG"/>
</dbReference>
<dbReference type="PANTHER" id="PTHR33336">
    <property type="entry name" value="QUINOL MONOOXYGENASE YGIN-RELATED"/>
    <property type="match status" value="1"/>
</dbReference>
<dbReference type="PANTHER" id="PTHR33336:SF15">
    <property type="entry name" value="ABM DOMAIN-CONTAINING PROTEIN"/>
    <property type="match status" value="1"/>
</dbReference>
<dbReference type="SUPFAM" id="SSF54909">
    <property type="entry name" value="Dimeric alpha+beta barrel"/>
    <property type="match status" value="1"/>
</dbReference>
<dbReference type="RefSeq" id="WP_066051430.1">
    <property type="nucleotide sequence ID" value="NZ_BMYL01000001.1"/>
</dbReference>
<dbReference type="Gene3D" id="3.30.70.100">
    <property type="match status" value="1"/>
</dbReference>
<dbReference type="KEGG" id="hja:BST95_14425"/>
<accession>A0AAP8MH53</accession>